<keyword evidence="7" id="KW-0067">ATP-binding</keyword>
<keyword evidence="9 12" id="KW-0472">Membrane</keyword>
<dbReference type="InterPro" id="IPR035965">
    <property type="entry name" value="PAS-like_dom_sf"/>
</dbReference>
<dbReference type="EC" id="2.7.13.3" evidence="2"/>
<comment type="catalytic activity">
    <reaction evidence="1">
        <text>ATP + protein L-histidine = ADP + protein N-phospho-L-histidine.</text>
        <dbReference type="EC" id="2.7.13.3"/>
    </reaction>
</comment>
<evidence type="ECO:0000313" key="16">
    <source>
        <dbReference type="Proteomes" id="UP000071641"/>
    </source>
</evidence>
<dbReference type="InterPro" id="IPR036890">
    <property type="entry name" value="HATPase_C_sf"/>
</dbReference>
<evidence type="ECO:0000256" key="2">
    <source>
        <dbReference type="ARBA" id="ARBA00012438"/>
    </source>
</evidence>
<keyword evidence="5" id="KW-0547">Nucleotide-binding</keyword>
<proteinExistence type="predicted"/>
<dbReference type="SUPFAM" id="SSF55874">
    <property type="entry name" value="ATPase domain of HSP90 chaperone/DNA topoisomerase II/histidine kinase"/>
    <property type="match status" value="1"/>
</dbReference>
<keyword evidence="6" id="KW-0418">Kinase</keyword>
<dbReference type="SMART" id="SM00388">
    <property type="entry name" value="HisKA"/>
    <property type="match status" value="1"/>
</dbReference>
<evidence type="ECO:0000256" key="5">
    <source>
        <dbReference type="ARBA" id="ARBA00022741"/>
    </source>
</evidence>
<dbReference type="Pfam" id="PF00512">
    <property type="entry name" value="HisKA"/>
    <property type="match status" value="1"/>
</dbReference>
<evidence type="ECO:0000256" key="9">
    <source>
        <dbReference type="ARBA" id="ARBA00023136"/>
    </source>
</evidence>
<dbReference type="PANTHER" id="PTHR43047">
    <property type="entry name" value="TWO-COMPONENT HISTIDINE PROTEIN KINASE"/>
    <property type="match status" value="1"/>
</dbReference>
<dbReference type="SMART" id="SM00387">
    <property type="entry name" value="HATPase_c"/>
    <property type="match status" value="1"/>
</dbReference>
<dbReference type="Gene3D" id="1.10.287.130">
    <property type="match status" value="1"/>
</dbReference>
<dbReference type="OrthoDB" id="9792854at2"/>
<evidence type="ECO:0000256" key="12">
    <source>
        <dbReference type="SAM" id="Phobius"/>
    </source>
</evidence>
<dbReference type="AlphaFoldDB" id="A0A128EST5"/>
<organism evidence="15 16">
    <name type="scientific">Grimontia celer</name>
    <dbReference type="NCBI Taxonomy" id="1796497"/>
    <lineage>
        <taxon>Bacteria</taxon>
        <taxon>Pseudomonadati</taxon>
        <taxon>Pseudomonadota</taxon>
        <taxon>Gammaproteobacteria</taxon>
        <taxon>Vibrionales</taxon>
        <taxon>Vibrionaceae</taxon>
        <taxon>Grimontia</taxon>
    </lineage>
</organism>
<keyword evidence="3" id="KW-0597">Phosphoprotein</keyword>
<feature type="domain" description="Histidine kinase" evidence="13">
    <location>
        <begin position="455"/>
        <end position="674"/>
    </location>
</feature>
<dbReference type="Proteomes" id="UP000071641">
    <property type="component" value="Unassembled WGS sequence"/>
</dbReference>
<evidence type="ECO:0000313" key="15">
    <source>
        <dbReference type="EMBL" id="CZF77121.1"/>
    </source>
</evidence>
<evidence type="ECO:0000259" key="14">
    <source>
        <dbReference type="PROSITE" id="PS50112"/>
    </source>
</evidence>
<dbReference type="Gene3D" id="3.30.565.10">
    <property type="entry name" value="Histidine kinase-like ATPase, C-terminal domain"/>
    <property type="match status" value="1"/>
</dbReference>
<accession>A0A128EST5</accession>
<dbReference type="STRING" id="1796497.GCE9029_00024"/>
<dbReference type="CDD" id="cd00082">
    <property type="entry name" value="HisKA"/>
    <property type="match status" value="1"/>
</dbReference>
<evidence type="ECO:0000259" key="13">
    <source>
        <dbReference type="PROSITE" id="PS50109"/>
    </source>
</evidence>
<dbReference type="InterPro" id="IPR000014">
    <property type="entry name" value="PAS"/>
</dbReference>
<evidence type="ECO:0000256" key="11">
    <source>
        <dbReference type="ARBA" id="ARBA00070616"/>
    </source>
</evidence>
<dbReference type="PANTHER" id="PTHR43047:SF72">
    <property type="entry name" value="OSMOSENSING HISTIDINE PROTEIN KINASE SLN1"/>
    <property type="match status" value="1"/>
</dbReference>
<feature type="domain" description="PAS" evidence="14">
    <location>
        <begin position="324"/>
        <end position="394"/>
    </location>
</feature>
<dbReference type="SUPFAM" id="SSF47384">
    <property type="entry name" value="Homodimeric domain of signal transducing histidine kinase"/>
    <property type="match status" value="1"/>
</dbReference>
<keyword evidence="12" id="KW-1133">Transmembrane helix</keyword>
<evidence type="ECO:0000256" key="8">
    <source>
        <dbReference type="ARBA" id="ARBA00023012"/>
    </source>
</evidence>
<evidence type="ECO:0000256" key="10">
    <source>
        <dbReference type="ARBA" id="ARBA00059827"/>
    </source>
</evidence>
<dbReference type="GO" id="GO:0006355">
    <property type="term" value="P:regulation of DNA-templated transcription"/>
    <property type="evidence" value="ECO:0007669"/>
    <property type="project" value="InterPro"/>
</dbReference>
<dbReference type="InterPro" id="IPR003594">
    <property type="entry name" value="HATPase_dom"/>
</dbReference>
<reference evidence="16" key="1">
    <citation type="submission" date="2016-02" db="EMBL/GenBank/DDBJ databases">
        <authorList>
            <person name="Rodrigo-Torres Lidia"/>
            <person name="Arahal R.David."/>
        </authorList>
    </citation>
    <scope>NUCLEOTIDE SEQUENCE [LARGE SCALE GENOMIC DNA]</scope>
    <source>
        <strain evidence="16">CECT 9029</strain>
    </source>
</reference>
<comment type="function">
    <text evidence="10">Putative oxygen sensor; modulates the activity of FixJ, a transcriptional activator of nitrogen fixation fixK gene. FixL probably acts as a kinase that phosphorylates FixJ.</text>
</comment>
<dbReference type="FunFam" id="3.30.565.10:FF:000006">
    <property type="entry name" value="Sensor histidine kinase WalK"/>
    <property type="match status" value="1"/>
</dbReference>
<keyword evidence="4 15" id="KW-0808">Transferase</keyword>
<dbReference type="GO" id="GO:0005524">
    <property type="term" value="F:ATP binding"/>
    <property type="evidence" value="ECO:0007669"/>
    <property type="project" value="UniProtKB-KW"/>
</dbReference>
<dbReference type="Pfam" id="PF02518">
    <property type="entry name" value="HATPase_c"/>
    <property type="match status" value="1"/>
</dbReference>
<dbReference type="GO" id="GO:0000155">
    <property type="term" value="F:phosphorelay sensor kinase activity"/>
    <property type="evidence" value="ECO:0007669"/>
    <property type="project" value="InterPro"/>
</dbReference>
<dbReference type="InterPro" id="IPR005467">
    <property type="entry name" value="His_kinase_dom"/>
</dbReference>
<dbReference type="GO" id="GO:0009927">
    <property type="term" value="F:histidine phosphotransfer kinase activity"/>
    <property type="evidence" value="ECO:0007669"/>
    <property type="project" value="TreeGrafter"/>
</dbReference>
<evidence type="ECO:0000256" key="3">
    <source>
        <dbReference type="ARBA" id="ARBA00022553"/>
    </source>
</evidence>
<sequence length="808" mass="90227">MATKTSIANRFSRRLLLLLVSFLFVLVGATLVMEMLRVERQLQNKLHAEAFNTLSLLDLELKTQQRAVSRTAQSQLSINSLINIGSGQYYFHHALEDLTLYTAIEDALLFDYAGNALDEREEDVRWYSPNLVTDTLASGRGYVTFINGSFYIIEPISYYYAVQGGIIAKINLDNLTKAALENLGHSYHLNVHQKWGFTEGNIDAPGIKVSRKPSPNMLISNFDISITLNEPYISMLGVITPWLTNFIILALVAMLPLVLITRHLGQKMATPIVELANEVKAGKYPVKTSASDEELTTLAESFNQATLEINRINELNLQEERQSGQSQLLAIVDTVMDAIITIDSKGYVATFNPAAEGLFGYRANDVIGKKINMLMPENFSREHDTYLSNYLSGKQAKIIGVGREVVAKRKNGTTFSAELSVSEMRVSGRRMFTGIIRDITSRKKADAMKSEFVATVSHELRTPLTSIRGALGLILGKFSDELPAKTQKMLSLALRNCERLTLLINDILDIEKLESDQMMYSFHRNNLYSIITRSVEDNLDYARQHKVGISFQTDTESAYINADSTRLQQVMANLLSNAIKYSNVGDTVEVFLSVQKDTYKVEITDTGSGIPSEFHEKIFQRFSQADSSDTRRVGGTGLGLAISKSIIDAHQGEINFFSTPNEGSTFFFTLPFDTTSLQSKDQQNALPLAAFQILYVGAKNSLLRDLRNQFYPSCEISGADTVSRANLALGQQPFELVMVEYPLSEPLDKLMDQLSRRNIPTVFLTRGSQDIPQSEVVIASHDIHTLNIGSLKSELRLILKKTFPREAM</sequence>
<evidence type="ECO:0000256" key="1">
    <source>
        <dbReference type="ARBA" id="ARBA00000085"/>
    </source>
</evidence>
<dbReference type="PROSITE" id="PS50109">
    <property type="entry name" value="HIS_KIN"/>
    <property type="match status" value="1"/>
</dbReference>
<evidence type="ECO:0000256" key="4">
    <source>
        <dbReference type="ARBA" id="ARBA00022679"/>
    </source>
</evidence>
<dbReference type="RefSeq" id="WP_062660520.1">
    <property type="nucleotide sequence ID" value="NZ_FIZX01000001.1"/>
</dbReference>
<gene>
    <name evidence="15" type="primary">fixL</name>
    <name evidence="15" type="ORF">GCE9029_00024</name>
</gene>
<dbReference type="SMART" id="SM00091">
    <property type="entry name" value="PAS"/>
    <property type="match status" value="1"/>
</dbReference>
<keyword evidence="16" id="KW-1185">Reference proteome</keyword>
<dbReference type="PRINTS" id="PR00344">
    <property type="entry name" value="BCTRLSENSOR"/>
</dbReference>
<dbReference type="Gene3D" id="3.30.450.20">
    <property type="entry name" value="PAS domain"/>
    <property type="match status" value="1"/>
</dbReference>
<feature type="transmembrane region" description="Helical" evidence="12">
    <location>
        <begin position="232"/>
        <end position="260"/>
    </location>
</feature>
<protein>
    <recommendedName>
        <fullName evidence="11">Sensor protein FixL</fullName>
        <ecNumber evidence="2">2.7.13.3</ecNumber>
    </recommendedName>
</protein>
<dbReference type="GO" id="GO:0005886">
    <property type="term" value="C:plasma membrane"/>
    <property type="evidence" value="ECO:0007669"/>
    <property type="project" value="UniProtKB-ARBA"/>
</dbReference>
<dbReference type="FunFam" id="3.30.450.20:FF:000060">
    <property type="entry name" value="Sensor protein FixL"/>
    <property type="match status" value="1"/>
</dbReference>
<name>A0A128EST5_9GAMM</name>
<evidence type="ECO:0000256" key="6">
    <source>
        <dbReference type="ARBA" id="ARBA00022777"/>
    </source>
</evidence>
<dbReference type="Pfam" id="PF00989">
    <property type="entry name" value="PAS"/>
    <property type="match status" value="1"/>
</dbReference>
<keyword evidence="12" id="KW-0812">Transmembrane</keyword>
<dbReference type="NCBIfam" id="TIGR00229">
    <property type="entry name" value="sensory_box"/>
    <property type="match status" value="1"/>
</dbReference>
<dbReference type="InterPro" id="IPR004358">
    <property type="entry name" value="Sig_transdc_His_kin-like_C"/>
</dbReference>
<dbReference type="CDD" id="cd00130">
    <property type="entry name" value="PAS"/>
    <property type="match status" value="1"/>
</dbReference>
<dbReference type="FunFam" id="1.10.287.130:FF:000001">
    <property type="entry name" value="Two-component sensor histidine kinase"/>
    <property type="match status" value="1"/>
</dbReference>
<dbReference type="CDD" id="cd16922">
    <property type="entry name" value="HATPase_EvgS-ArcB-TorS-like"/>
    <property type="match status" value="1"/>
</dbReference>
<evidence type="ECO:0000256" key="7">
    <source>
        <dbReference type="ARBA" id="ARBA00022840"/>
    </source>
</evidence>
<dbReference type="EMBL" id="FIZX01000001">
    <property type="protein sequence ID" value="CZF77121.1"/>
    <property type="molecule type" value="Genomic_DNA"/>
</dbReference>
<dbReference type="InterPro" id="IPR036097">
    <property type="entry name" value="HisK_dim/P_sf"/>
</dbReference>
<dbReference type="InterPro" id="IPR003661">
    <property type="entry name" value="HisK_dim/P_dom"/>
</dbReference>
<dbReference type="SUPFAM" id="SSF55785">
    <property type="entry name" value="PYP-like sensor domain (PAS domain)"/>
    <property type="match status" value="1"/>
</dbReference>
<keyword evidence="8" id="KW-0902">Two-component regulatory system</keyword>
<dbReference type="PROSITE" id="PS50112">
    <property type="entry name" value="PAS"/>
    <property type="match status" value="1"/>
</dbReference>
<dbReference type="InterPro" id="IPR013767">
    <property type="entry name" value="PAS_fold"/>
</dbReference>